<keyword evidence="5" id="KW-0479">Metal-binding</keyword>
<comment type="caution">
    <text evidence="6">The sequence shown here is derived from an EMBL/GenBank/DDBJ whole genome shotgun (WGS) entry which is preliminary data.</text>
</comment>
<keyword evidence="4 5" id="KW-0539">Nucleus</keyword>
<dbReference type="SUPFAM" id="SSF57783">
    <property type="entry name" value="Zinc beta-ribbon"/>
    <property type="match status" value="1"/>
</dbReference>
<keyword evidence="7" id="KW-1185">Reference proteome</keyword>
<dbReference type="GO" id="GO:0008270">
    <property type="term" value="F:zinc ion binding"/>
    <property type="evidence" value="ECO:0007669"/>
    <property type="project" value="UniProtKB-KW"/>
</dbReference>
<evidence type="ECO:0000256" key="3">
    <source>
        <dbReference type="ARBA" id="ARBA00022833"/>
    </source>
</evidence>
<protein>
    <recommendedName>
        <fullName evidence="5">Transcription elongation factor 1 homolog</fullName>
    </recommendedName>
</protein>
<dbReference type="EMBL" id="JACGWL010000015">
    <property type="protein sequence ID" value="KAK4387107.1"/>
    <property type="molecule type" value="Genomic_DNA"/>
</dbReference>
<dbReference type="InterPro" id="IPR038567">
    <property type="entry name" value="T_Elf1_sf"/>
</dbReference>
<dbReference type="PANTHER" id="PTHR20934">
    <property type="entry name" value="TRANSCRIPTION ELONGATION FACTOR 1 HOMOLOG"/>
    <property type="match status" value="1"/>
</dbReference>
<dbReference type="GO" id="GO:0003746">
    <property type="term" value="F:translation elongation factor activity"/>
    <property type="evidence" value="ECO:0007669"/>
    <property type="project" value="UniProtKB-KW"/>
</dbReference>
<keyword evidence="5" id="KW-0805">Transcription regulation</keyword>
<comment type="function">
    <text evidence="5">Transcription elongation factor implicated in the maintenance of proper chromatin structure in actively transcribed regions.</text>
</comment>
<keyword evidence="5" id="KW-0804">Transcription</keyword>
<dbReference type="PANTHER" id="PTHR20934:SF0">
    <property type="entry name" value="TRANSCRIPTION ELONGATION FACTOR 1 HOMOLOG"/>
    <property type="match status" value="1"/>
</dbReference>
<reference evidence="6" key="1">
    <citation type="submission" date="2020-06" db="EMBL/GenBank/DDBJ databases">
        <authorList>
            <person name="Li T."/>
            <person name="Hu X."/>
            <person name="Zhang T."/>
            <person name="Song X."/>
            <person name="Zhang H."/>
            <person name="Dai N."/>
            <person name="Sheng W."/>
            <person name="Hou X."/>
            <person name="Wei L."/>
        </authorList>
    </citation>
    <scope>NUCLEOTIDE SEQUENCE</scope>
    <source>
        <strain evidence="6">K16</strain>
        <tissue evidence="6">Leaf</tissue>
    </source>
</reference>
<comment type="similarity">
    <text evidence="2 5">Belongs to the ELOF1 family.</text>
</comment>
<dbReference type="GO" id="GO:0000993">
    <property type="term" value="F:RNA polymerase II complex binding"/>
    <property type="evidence" value="ECO:0007669"/>
    <property type="project" value="TreeGrafter"/>
</dbReference>
<keyword evidence="3 5" id="KW-0862">Zinc</keyword>
<proteinExistence type="inferred from homology"/>
<evidence type="ECO:0000313" key="7">
    <source>
        <dbReference type="Proteomes" id="UP001289374"/>
    </source>
</evidence>
<evidence type="ECO:0000256" key="4">
    <source>
        <dbReference type="ARBA" id="ARBA00023242"/>
    </source>
</evidence>
<dbReference type="Proteomes" id="UP001289374">
    <property type="component" value="Unassembled WGS sequence"/>
</dbReference>
<evidence type="ECO:0000256" key="5">
    <source>
        <dbReference type="RuleBase" id="RU364033"/>
    </source>
</evidence>
<evidence type="ECO:0000313" key="6">
    <source>
        <dbReference type="EMBL" id="KAK4387107.1"/>
    </source>
</evidence>
<evidence type="ECO:0000256" key="1">
    <source>
        <dbReference type="ARBA" id="ARBA00004123"/>
    </source>
</evidence>
<gene>
    <name evidence="6" type="ORF">Sango_2581300</name>
</gene>
<accession>A0AAE2BIY2</accession>
<keyword evidence="6" id="KW-0648">Protein biosynthesis</keyword>
<reference evidence="6" key="2">
    <citation type="journal article" date="2024" name="Plant">
        <title>Genomic evolution and insights into agronomic trait innovations of Sesamum species.</title>
        <authorList>
            <person name="Miao H."/>
            <person name="Wang L."/>
            <person name="Qu L."/>
            <person name="Liu H."/>
            <person name="Sun Y."/>
            <person name="Le M."/>
            <person name="Wang Q."/>
            <person name="Wei S."/>
            <person name="Zheng Y."/>
            <person name="Lin W."/>
            <person name="Duan Y."/>
            <person name="Cao H."/>
            <person name="Xiong S."/>
            <person name="Wang X."/>
            <person name="Wei L."/>
            <person name="Li C."/>
            <person name="Ma Q."/>
            <person name="Ju M."/>
            <person name="Zhao R."/>
            <person name="Li G."/>
            <person name="Mu C."/>
            <person name="Tian Q."/>
            <person name="Mei H."/>
            <person name="Zhang T."/>
            <person name="Gao T."/>
            <person name="Zhang H."/>
        </authorList>
    </citation>
    <scope>NUCLEOTIDE SEQUENCE</scope>
    <source>
        <strain evidence="6">K16</strain>
    </source>
</reference>
<dbReference type="GO" id="GO:0008023">
    <property type="term" value="C:transcription elongation factor complex"/>
    <property type="evidence" value="ECO:0007669"/>
    <property type="project" value="TreeGrafter"/>
</dbReference>
<dbReference type="GO" id="GO:0006368">
    <property type="term" value="P:transcription elongation by RNA polymerase II"/>
    <property type="evidence" value="ECO:0007669"/>
    <property type="project" value="TreeGrafter"/>
</dbReference>
<evidence type="ECO:0000256" key="2">
    <source>
        <dbReference type="ARBA" id="ARBA00009730"/>
    </source>
</evidence>
<keyword evidence="5" id="KW-0863">Zinc-finger</keyword>
<name>A0AAE2BIY2_9LAMI</name>
<keyword evidence="6" id="KW-0251">Elongation factor</keyword>
<dbReference type="AlphaFoldDB" id="A0AAE2BIY2"/>
<dbReference type="Pfam" id="PF05129">
    <property type="entry name" value="Zn_ribbon_Elf1"/>
    <property type="match status" value="1"/>
</dbReference>
<dbReference type="InterPro" id="IPR007808">
    <property type="entry name" value="Elf1"/>
</dbReference>
<sequence>MYLRQILLKSKLTFSNVGSTRGVPTEIWVRGSPGRSHHQRNGWTNLTLSSAVRSVTMVPVLNAAYLGKRSIVVVFLSKENAKSRACTKVYDAHISCLSRLTNEFCLYAGCVEYVCLEERDMKNLIGEASCRICQESFSTNVTALTEPIDIYSDGLTSVNESIIRTMRMHREGFFQFP</sequence>
<comment type="subcellular location">
    <subcellularLocation>
        <location evidence="1 5">Nucleus</location>
    </subcellularLocation>
</comment>
<dbReference type="Gene3D" id="2.20.25.190">
    <property type="match status" value="1"/>
</dbReference>
<organism evidence="6 7">
    <name type="scientific">Sesamum angolense</name>
    <dbReference type="NCBI Taxonomy" id="2727404"/>
    <lineage>
        <taxon>Eukaryota</taxon>
        <taxon>Viridiplantae</taxon>
        <taxon>Streptophyta</taxon>
        <taxon>Embryophyta</taxon>
        <taxon>Tracheophyta</taxon>
        <taxon>Spermatophyta</taxon>
        <taxon>Magnoliopsida</taxon>
        <taxon>eudicotyledons</taxon>
        <taxon>Gunneridae</taxon>
        <taxon>Pentapetalae</taxon>
        <taxon>asterids</taxon>
        <taxon>lamiids</taxon>
        <taxon>Lamiales</taxon>
        <taxon>Pedaliaceae</taxon>
        <taxon>Sesamum</taxon>
    </lineage>
</organism>